<gene>
    <name evidence="2" type="ORF">BT63DRAFT_328441</name>
</gene>
<dbReference type="AlphaFoldDB" id="A0A6A6U6Z0"/>
<organism evidence="2 3">
    <name type="scientific">Microthyrium microscopicum</name>
    <dbReference type="NCBI Taxonomy" id="703497"/>
    <lineage>
        <taxon>Eukaryota</taxon>
        <taxon>Fungi</taxon>
        <taxon>Dikarya</taxon>
        <taxon>Ascomycota</taxon>
        <taxon>Pezizomycotina</taxon>
        <taxon>Dothideomycetes</taxon>
        <taxon>Dothideomycetes incertae sedis</taxon>
        <taxon>Microthyriales</taxon>
        <taxon>Microthyriaceae</taxon>
        <taxon>Microthyrium</taxon>
    </lineage>
</organism>
<accession>A0A6A6U6Z0</accession>
<sequence length="366" mass="41679">MSSPSYTPSLRAQMLVRCIEHIIDTTTMASWRPHSSLVTRSVVPYLNYLATTTSLWLGEQFDLNKPSKYSTGELLMWRDDLQAGILEPLLEIQSAGLGRRASKQWQSWDAQYEYDTQRAFILELFRNVGNNLRYAMYRNNGEAIFTKVQGQTMPFSPRGWALCQRVMLDQLLLEALPITSFFKDADVEYLPREEKSSQLYAKDFPEPQSYYSTSAVPTETVALVLWHQYTQKGLAIPITSELLKHVERDRLRLLNKSVPKDRPKAEPPATTEHQWPSIARTHAPFRWLMERFSSGFKIQGDQASNAEKIPGEVLGTDFNKLPKQSRGFSKQEDNKDIKPPQSSGSSQTDYSSYVDSDDSMGSSLLG</sequence>
<dbReference type="Proteomes" id="UP000799302">
    <property type="component" value="Unassembled WGS sequence"/>
</dbReference>
<name>A0A6A6U6Z0_9PEZI</name>
<feature type="compositionally biased region" description="Basic and acidic residues" evidence="1">
    <location>
        <begin position="254"/>
        <end position="265"/>
    </location>
</feature>
<reference evidence="2" key="1">
    <citation type="journal article" date="2020" name="Stud. Mycol.">
        <title>101 Dothideomycetes genomes: a test case for predicting lifestyles and emergence of pathogens.</title>
        <authorList>
            <person name="Haridas S."/>
            <person name="Albert R."/>
            <person name="Binder M."/>
            <person name="Bloem J."/>
            <person name="Labutti K."/>
            <person name="Salamov A."/>
            <person name="Andreopoulos B."/>
            <person name="Baker S."/>
            <person name="Barry K."/>
            <person name="Bills G."/>
            <person name="Bluhm B."/>
            <person name="Cannon C."/>
            <person name="Castanera R."/>
            <person name="Culley D."/>
            <person name="Daum C."/>
            <person name="Ezra D."/>
            <person name="Gonzalez J."/>
            <person name="Henrissat B."/>
            <person name="Kuo A."/>
            <person name="Liang C."/>
            <person name="Lipzen A."/>
            <person name="Lutzoni F."/>
            <person name="Magnuson J."/>
            <person name="Mondo S."/>
            <person name="Nolan M."/>
            <person name="Ohm R."/>
            <person name="Pangilinan J."/>
            <person name="Park H.-J."/>
            <person name="Ramirez L."/>
            <person name="Alfaro M."/>
            <person name="Sun H."/>
            <person name="Tritt A."/>
            <person name="Yoshinaga Y."/>
            <person name="Zwiers L.-H."/>
            <person name="Turgeon B."/>
            <person name="Goodwin S."/>
            <person name="Spatafora J."/>
            <person name="Crous P."/>
            <person name="Grigoriev I."/>
        </authorList>
    </citation>
    <scope>NUCLEOTIDE SEQUENCE</scope>
    <source>
        <strain evidence="2">CBS 115976</strain>
    </source>
</reference>
<dbReference type="EMBL" id="MU004238">
    <property type="protein sequence ID" value="KAF2667063.1"/>
    <property type="molecule type" value="Genomic_DNA"/>
</dbReference>
<protein>
    <submittedName>
        <fullName evidence="2">Uncharacterized protein</fullName>
    </submittedName>
</protein>
<feature type="region of interest" description="Disordered" evidence="1">
    <location>
        <begin position="254"/>
        <end position="276"/>
    </location>
</feature>
<evidence type="ECO:0000313" key="2">
    <source>
        <dbReference type="EMBL" id="KAF2667063.1"/>
    </source>
</evidence>
<evidence type="ECO:0000256" key="1">
    <source>
        <dbReference type="SAM" id="MobiDB-lite"/>
    </source>
</evidence>
<evidence type="ECO:0000313" key="3">
    <source>
        <dbReference type="Proteomes" id="UP000799302"/>
    </source>
</evidence>
<feature type="compositionally biased region" description="Low complexity" evidence="1">
    <location>
        <begin position="341"/>
        <end position="366"/>
    </location>
</feature>
<proteinExistence type="predicted"/>
<feature type="region of interest" description="Disordered" evidence="1">
    <location>
        <begin position="307"/>
        <end position="366"/>
    </location>
</feature>
<feature type="compositionally biased region" description="Basic and acidic residues" evidence="1">
    <location>
        <begin position="329"/>
        <end position="338"/>
    </location>
</feature>
<keyword evidence="3" id="KW-1185">Reference proteome</keyword>